<evidence type="ECO:0000313" key="2">
    <source>
        <dbReference type="Proteomes" id="UP000323221"/>
    </source>
</evidence>
<accession>A0A5M8QK53</accession>
<proteinExistence type="predicted"/>
<reference evidence="1 2" key="1">
    <citation type="submission" date="2019-08" db="EMBL/GenBank/DDBJ databases">
        <title>Agrococcus lahaulensis sp. nov., isolated from a cold desert of the Indian Himalayas.</title>
        <authorList>
            <person name="Qu J.H."/>
        </authorList>
    </citation>
    <scope>NUCLEOTIDE SEQUENCE [LARGE SCALE GENOMIC DNA]</scope>
    <source>
        <strain evidence="1 2">NS18</strain>
    </source>
</reference>
<organism evidence="1 2">
    <name type="scientific">Agrococcus sediminis</name>
    <dbReference type="NCBI Taxonomy" id="2599924"/>
    <lineage>
        <taxon>Bacteria</taxon>
        <taxon>Bacillati</taxon>
        <taxon>Actinomycetota</taxon>
        <taxon>Actinomycetes</taxon>
        <taxon>Micrococcales</taxon>
        <taxon>Microbacteriaceae</taxon>
        <taxon>Agrococcus</taxon>
    </lineage>
</organism>
<name>A0A5M8QK53_9MICO</name>
<keyword evidence="2" id="KW-1185">Reference proteome</keyword>
<dbReference type="AlphaFoldDB" id="A0A5M8QK53"/>
<dbReference type="Proteomes" id="UP000323221">
    <property type="component" value="Unassembled WGS sequence"/>
</dbReference>
<evidence type="ECO:0000313" key="1">
    <source>
        <dbReference type="EMBL" id="KAA6436419.1"/>
    </source>
</evidence>
<protein>
    <submittedName>
        <fullName evidence="1">Uncharacterized protein</fullName>
    </submittedName>
</protein>
<comment type="caution">
    <text evidence="1">The sequence shown here is derived from an EMBL/GenBank/DDBJ whole genome shotgun (WGS) entry which is preliminary data.</text>
</comment>
<sequence length="263" mass="28587">MTLPLYNSRDHQTAVMLTAWAAKRALLNEAERLRLLASVTDPELLLVMFPDSTPQEKFSLASNPDTPDAVLSDLARNIGVVTMGEHEDGNPLYIAVRQPHPQRATLKLLILLNPNTSDEVVADLTGEAVDLLHPRSIALSRFFANGSVTQQVFAANYDLTPAVVLQTLAEEGTPQVRVAVAMNRATPAETLLSLHADHEPCLLGITAASVVTSRADDIRAVFPHATADTTLTDLLKEVTEDAFAPDTLAAEIRDRYFATIDED</sequence>
<dbReference type="RefSeq" id="WP_146355157.1">
    <property type="nucleotide sequence ID" value="NZ_VOIR01000011.1"/>
</dbReference>
<gene>
    <name evidence="1" type="ORF">FQ330_03170</name>
</gene>
<dbReference type="EMBL" id="VOIR01000011">
    <property type="protein sequence ID" value="KAA6436419.1"/>
    <property type="molecule type" value="Genomic_DNA"/>
</dbReference>